<gene>
    <name evidence="2" type="ORF">chiPu_0011993</name>
</gene>
<feature type="compositionally biased region" description="Basic residues" evidence="1">
    <location>
        <begin position="393"/>
        <end position="406"/>
    </location>
</feature>
<dbReference type="STRING" id="137246.A0A401ST31"/>
<comment type="caution">
    <text evidence="2">The sequence shown here is derived from an EMBL/GenBank/DDBJ whole genome shotgun (WGS) entry which is preliminary data.</text>
</comment>
<keyword evidence="3" id="KW-1185">Reference proteome</keyword>
<feature type="compositionally biased region" description="Basic and acidic residues" evidence="1">
    <location>
        <begin position="365"/>
        <end position="374"/>
    </location>
</feature>
<proteinExistence type="predicted"/>
<sequence>MMSSNKFVLKCGNFAVLVDLHILPRGTSKDTSWFTEHHKEEVSALVKEDVDLRIKQYLEMRKQRGNVQSKLNKELTPSNPLCRKGQTFRLAAYFMKRHMNLRCVTQQNYCGLYIFPERFVVCITPCETGPKRGIAEEQITGIENGTSEYFTGGSEMKELCDVSISIQKKKEALKHIVEKSCHTKIRNFNKSEANTCLPKVLHTVTEDEQDVAQSATGFKHEIQDINTGRTEDCMNSVQSKLLLPVIKLEKYINKRQPAQENCQQQPQSIEQLKTGLKGTVGGNESALQDPKQSEVNTKIPMQRRKDSCSNEADSAKKIVLTETSANLCEITMEVNSLESLGKPPVRKKLLNHNSNRKRSVKGKPNRLDPSKEIGGEPLFSLGNSPQDFCFTDKHKKRRLTTRTKQIRKSENAPSSPSDWKSVKSAKGTASVEVESDVENVPRKSRLRKPKKSGTARN</sequence>
<dbReference type="EMBL" id="BEZZ01000524">
    <property type="protein sequence ID" value="GCC33523.1"/>
    <property type="molecule type" value="Genomic_DNA"/>
</dbReference>
<accession>A0A401ST31</accession>
<evidence type="ECO:0008006" key="4">
    <source>
        <dbReference type="Google" id="ProtNLM"/>
    </source>
</evidence>
<name>A0A401ST31_CHIPU</name>
<feature type="compositionally biased region" description="Basic residues" evidence="1">
    <location>
        <begin position="442"/>
        <end position="457"/>
    </location>
</feature>
<evidence type="ECO:0000313" key="2">
    <source>
        <dbReference type="EMBL" id="GCC33523.1"/>
    </source>
</evidence>
<evidence type="ECO:0000256" key="1">
    <source>
        <dbReference type="SAM" id="MobiDB-lite"/>
    </source>
</evidence>
<dbReference type="PANTHER" id="PTHR28557">
    <property type="entry name" value="PROTEIN SLX4IP"/>
    <property type="match status" value="1"/>
</dbReference>
<dbReference type="Proteomes" id="UP000287033">
    <property type="component" value="Unassembled WGS sequence"/>
</dbReference>
<dbReference type="AlphaFoldDB" id="A0A401ST31"/>
<feature type="region of interest" description="Disordered" evidence="1">
    <location>
        <begin position="344"/>
        <end position="457"/>
    </location>
</feature>
<dbReference type="OrthoDB" id="9933290at2759"/>
<dbReference type="Pfam" id="PF15744">
    <property type="entry name" value="UPF0492"/>
    <property type="match status" value="1"/>
</dbReference>
<reference evidence="2 3" key="1">
    <citation type="journal article" date="2018" name="Nat. Ecol. Evol.">
        <title>Shark genomes provide insights into elasmobranch evolution and the origin of vertebrates.</title>
        <authorList>
            <person name="Hara Y"/>
            <person name="Yamaguchi K"/>
            <person name="Onimaru K"/>
            <person name="Kadota M"/>
            <person name="Koyanagi M"/>
            <person name="Keeley SD"/>
            <person name="Tatsumi K"/>
            <person name="Tanaka K"/>
            <person name="Motone F"/>
            <person name="Kageyama Y"/>
            <person name="Nozu R"/>
            <person name="Adachi N"/>
            <person name="Nishimura O"/>
            <person name="Nakagawa R"/>
            <person name="Tanegashima C"/>
            <person name="Kiyatake I"/>
            <person name="Matsumoto R"/>
            <person name="Murakumo K"/>
            <person name="Nishida K"/>
            <person name="Terakita A"/>
            <person name="Kuratani S"/>
            <person name="Sato K"/>
            <person name="Hyodo S Kuraku.S."/>
        </authorList>
    </citation>
    <scope>NUCLEOTIDE SEQUENCE [LARGE SCALE GENOMIC DNA]</scope>
</reference>
<evidence type="ECO:0000313" key="3">
    <source>
        <dbReference type="Proteomes" id="UP000287033"/>
    </source>
</evidence>
<dbReference type="InterPro" id="IPR031479">
    <property type="entry name" value="SLX4IP"/>
</dbReference>
<feature type="compositionally biased region" description="Basic residues" evidence="1">
    <location>
        <begin position="344"/>
        <end position="364"/>
    </location>
</feature>
<dbReference type="OMA" id="CITPCET"/>
<protein>
    <recommendedName>
        <fullName evidence="4">Protein SLX4IP</fullName>
    </recommendedName>
</protein>
<organism evidence="2 3">
    <name type="scientific">Chiloscyllium punctatum</name>
    <name type="common">Brownbanded bambooshark</name>
    <name type="synonym">Hemiscyllium punctatum</name>
    <dbReference type="NCBI Taxonomy" id="137246"/>
    <lineage>
        <taxon>Eukaryota</taxon>
        <taxon>Metazoa</taxon>
        <taxon>Chordata</taxon>
        <taxon>Craniata</taxon>
        <taxon>Vertebrata</taxon>
        <taxon>Chondrichthyes</taxon>
        <taxon>Elasmobranchii</taxon>
        <taxon>Galeomorphii</taxon>
        <taxon>Galeoidea</taxon>
        <taxon>Orectolobiformes</taxon>
        <taxon>Hemiscylliidae</taxon>
        <taxon>Chiloscyllium</taxon>
    </lineage>
</organism>
<dbReference type="PANTHER" id="PTHR28557:SF1">
    <property type="entry name" value="PROTEIN SLX4IP"/>
    <property type="match status" value="1"/>
</dbReference>